<dbReference type="Proteomes" id="UP001291309">
    <property type="component" value="Unassembled WGS sequence"/>
</dbReference>
<dbReference type="EMBL" id="JAXIVS010000003">
    <property type="protein sequence ID" value="MDY7226723.1"/>
    <property type="molecule type" value="Genomic_DNA"/>
</dbReference>
<reference evidence="2 3" key="1">
    <citation type="submission" date="2023-12" db="EMBL/GenBank/DDBJ databases">
        <title>the genome sequence of Hyalangium sp. s54d21.</title>
        <authorList>
            <person name="Zhang X."/>
        </authorList>
    </citation>
    <scope>NUCLEOTIDE SEQUENCE [LARGE SCALE GENOMIC DNA]</scope>
    <source>
        <strain evidence="3">s54d21</strain>
    </source>
</reference>
<gene>
    <name evidence="2" type="ORF">SYV04_10005</name>
</gene>
<accession>A0ABU5H1S9</accession>
<evidence type="ECO:0000259" key="1">
    <source>
        <dbReference type="PROSITE" id="PS51782"/>
    </source>
</evidence>
<organism evidence="2 3">
    <name type="scientific">Hyalangium rubrum</name>
    <dbReference type="NCBI Taxonomy" id="3103134"/>
    <lineage>
        <taxon>Bacteria</taxon>
        <taxon>Pseudomonadati</taxon>
        <taxon>Myxococcota</taxon>
        <taxon>Myxococcia</taxon>
        <taxon>Myxococcales</taxon>
        <taxon>Cystobacterineae</taxon>
        <taxon>Archangiaceae</taxon>
        <taxon>Hyalangium</taxon>
    </lineage>
</organism>
<evidence type="ECO:0000313" key="2">
    <source>
        <dbReference type="EMBL" id="MDY7226723.1"/>
    </source>
</evidence>
<comment type="caution">
    <text evidence="2">The sequence shown here is derived from an EMBL/GenBank/DDBJ whole genome shotgun (WGS) entry which is preliminary data.</text>
</comment>
<dbReference type="PROSITE" id="PS51782">
    <property type="entry name" value="LYSM"/>
    <property type="match status" value="1"/>
</dbReference>
<dbReference type="CDD" id="cd00118">
    <property type="entry name" value="LysM"/>
    <property type="match status" value="1"/>
</dbReference>
<sequence length="328" mass="35835">MVSEARKVKAAASHSFSYRLRDGFRDYVLLKFHEPIPERHKPVVHTDLSRVQGWLRHLSQDHSNLQVLRELNYGDASSMAFGTASVDELVRRVATQLVEGRLRLAEVPVVSLGRVLGSTKKEETFFPPPVEEKFSFTLQIVDDVTDEPISGIKLKLKLPGGGTQQASSDGSGTVRASNVSPGLIEVKSVIDGATLDETLAFVKSGAGTSLPQEGRKKASGRFLARLVKYKVSDGETLESVAEANGLSVNELTQFNWGTTAPKEIQKRLFLDVGCRETDASGKFVLTRHDNPGILYIARPMELSLAASGPRQVLRVAKVPAPPVFRFSA</sequence>
<proteinExistence type="predicted"/>
<evidence type="ECO:0000313" key="3">
    <source>
        <dbReference type="Proteomes" id="UP001291309"/>
    </source>
</evidence>
<feature type="domain" description="LysM" evidence="1">
    <location>
        <begin position="227"/>
        <end position="272"/>
    </location>
</feature>
<protein>
    <submittedName>
        <fullName evidence="2">LysM domain-containing protein</fullName>
    </submittedName>
</protein>
<dbReference type="InterPro" id="IPR018392">
    <property type="entry name" value="LysM"/>
</dbReference>
<dbReference type="RefSeq" id="WP_321545450.1">
    <property type="nucleotide sequence ID" value="NZ_JAXIVS010000003.1"/>
</dbReference>
<name>A0ABU5H1S9_9BACT</name>
<dbReference type="Pfam" id="PF01476">
    <property type="entry name" value="LysM"/>
    <property type="match status" value="1"/>
</dbReference>
<keyword evidence="3" id="KW-1185">Reference proteome</keyword>